<reference evidence="1 2" key="1">
    <citation type="submission" date="2016-10" db="EMBL/GenBank/DDBJ databases">
        <authorList>
            <person name="de Groot N.N."/>
        </authorList>
    </citation>
    <scope>NUCLEOTIDE SEQUENCE [LARGE SCALE GENOMIC DNA]</scope>
    <source>
        <strain evidence="1 2">AR40</strain>
    </source>
</reference>
<dbReference type="PANTHER" id="PTHR10000">
    <property type="entry name" value="PHOSPHOSERINE PHOSPHATASE"/>
    <property type="match status" value="1"/>
</dbReference>
<dbReference type="NCBIfam" id="TIGR00099">
    <property type="entry name" value="Cof-subfamily"/>
    <property type="match status" value="1"/>
</dbReference>
<dbReference type="eggNOG" id="COG0561">
    <property type="taxonomic scope" value="Bacteria"/>
</dbReference>
<dbReference type="NCBIfam" id="TIGR01484">
    <property type="entry name" value="HAD-SF-IIB"/>
    <property type="match status" value="1"/>
</dbReference>
<dbReference type="Gene3D" id="3.40.50.1000">
    <property type="entry name" value="HAD superfamily/HAD-like"/>
    <property type="match status" value="1"/>
</dbReference>
<dbReference type="SFLD" id="SFLDG01140">
    <property type="entry name" value="C2.B:_Phosphomannomutase_and_P"/>
    <property type="match status" value="1"/>
</dbReference>
<evidence type="ECO:0000313" key="2">
    <source>
        <dbReference type="Proteomes" id="UP000182584"/>
    </source>
</evidence>
<proteinExistence type="predicted"/>
<protein>
    <recommendedName>
        <fullName evidence="3">Cof-type HAD-IIB family hydrolase</fullName>
    </recommendedName>
</protein>
<dbReference type="InterPro" id="IPR006379">
    <property type="entry name" value="HAD-SF_hydro_IIB"/>
</dbReference>
<dbReference type="EMBL" id="FOGJ01000002">
    <property type="protein sequence ID" value="SER16411.1"/>
    <property type="molecule type" value="Genomic_DNA"/>
</dbReference>
<dbReference type="Proteomes" id="UP000182584">
    <property type="component" value="Unassembled WGS sequence"/>
</dbReference>
<dbReference type="GO" id="GO:0005829">
    <property type="term" value="C:cytosol"/>
    <property type="evidence" value="ECO:0007669"/>
    <property type="project" value="TreeGrafter"/>
</dbReference>
<dbReference type="SUPFAM" id="SSF56784">
    <property type="entry name" value="HAD-like"/>
    <property type="match status" value="1"/>
</dbReference>
<dbReference type="AlphaFoldDB" id="A0A1H9LY99"/>
<evidence type="ECO:0008006" key="3">
    <source>
        <dbReference type="Google" id="ProtNLM"/>
    </source>
</evidence>
<dbReference type="GO" id="GO:0016791">
    <property type="term" value="F:phosphatase activity"/>
    <property type="evidence" value="ECO:0007669"/>
    <property type="project" value="TreeGrafter"/>
</dbReference>
<organism evidence="1 2">
    <name type="scientific">Butyrivibrio fibrisolvens</name>
    <dbReference type="NCBI Taxonomy" id="831"/>
    <lineage>
        <taxon>Bacteria</taxon>
        <taxon>Bacillati</taxon>
        <taxon>Bacillota</taxon>
        <taxon>Clostridia</taxon>
        <taxon>Lachnospirales</taxon>
        <taxon>Lachnospiraceae</taxon>
        <taxon>Butyrivibrio</taxon>
    </lineage>
</organism>
<dbReference type="InterPro" id="IPR036412">
    <property type="entry name" value="HAD-like_sf"/>
</dbReference>
<dbReference type="SFLD" id="SFLDS00003">
    <property type="entry name" value="Haloacid_Dehalogenase"/>
    <property type="match status" value="1"/>
</dbReference>
<dbReference type="RefSeq" id="WP_074754128.1">
    <property type="nucleotide sequence ID" value="NZ_FOGJ01000002.1"/>
</dbReference>
<dbReference type="GO" id="GO:0000287">
    <property type="term" value="F:magnesium ion binding"/>
    <property type="evidence" value="ECO:0007669"/>
    <property type="project" value="TreeGrafter"/>
</dbReference>
<dbReference type="Gene3D" id="3.30.1240.10">
    <property type="match status" value="1"/>
</dbReference>
<evidence type="ECO:0000313" key="1">
    <source>
        <dbReference type="EMBL" id="SER16411.1"/>
    </source>
</evidence>
<dbReference type="PROSITE" id="PS01229">
    <property type="entry name" value="COF_2"/>
    <property type="match status" value="1"/>
</dbReference>
<gene>
    <name evidence="1" type="ORF">SAMN04487884_102237</name>
</gene>
<dbReference type="InterPro" id="IPR000150">
    <property type="entry name" value="Cof"/>
</dbReference>
<dbReference type="InterPro" id="IPR023214">
    <property type="entry name" value="HAD_sf"/>
</dbReference>
<accession>A0A1H9LY99</accession>
<name>A0A1H9LY99_BUTFI</name>
<sequence length="262" mass="29647">MKKYVFFDIDGTLWDFHQFIPESTKEAIKLLKDNGHAAYINTGRARSNIIEKSLLDLGFEGIVAGCGTHIEKNGKVIYEKLMTDEQITRALKVLSDNHMPVVFEGPENHFFNVEDFDEVGDPYVEILKERLGPIAKPTTEIQKGTRLNKFSADISERTDFEKVMALLPDFDFINHNGVIIEAIPEGYSKGTGIKELMELENIDLDDVYVVGDSMNDMDMFRLAKHSICMGNGDERIKAVAEYVTTDIREDGIYNGLKHYGLI</sequence>
<dbReference type="OrthoDB" id="9810101at2"/>
<dbReference type="Pfam" id="PF08282">
    <property type="entry name" value="Hydrolase_3"/>
    <property type="match status" value="1"/>
</dbReference>
<dbReference type="PANTHER" id="PTHR10000:SF25">
    <property type="entry name" value="PHOSPHATASE YKRA-RELATED"/>
    <property type="match status" value="1"/>
</dbReference>